<proteinExistence type="predicted"/>
<reference evidence="2" key="1">
    <citation type="journal article" date="2013" name="Nature">
        <title>Draft genome of the wheat A-genome progenitor Triticum urartu.</title>
        <authorList>
            <person name="Ling H.Q."/>
            <person name="Zhao S."/>
            <person name="Liu D."/>
            <person name="Wang J."/>
            <person name="Sun H."/>
            <person name="Zhang C."/>
            <person name="Fan H."/>
            <person name="Li D."/>
            <person name="Dong L."/>
            <person name="Tao Y."/>
            <person name="Gao C."/>
            <person name="Wu H."/>
            <person name="Li Y."/>
            <person name="Cui Y."/>
            <person name="Guo X."/>
            <person name="Zheng S."/>
            <person name="Wang B."/>
            <person name="Yu K."/>
            <person name="Liang Q."/>
            <person name="Yang W."/>
            <person name="Lou X."/>
            <person name="Chen J."/>
            <person name="Feng M."/>
            <person name="Jian J."/>
            <person name="Zhang X."/>
            <person name="Luo G."/>
            <person name="Jiang Y."/>
            <person name="Liu J."/>
            <person name="Wang Z."/>
            <person name="Sha Y."/>
            <person name="Zhang B."/>
            <person name="Wu H."/>
            <person name="Tang D."/>
            <person name="Shen Q."/>
            <person name="Xue P."/>
            <person name="Zou S."/>
            <person name="Wang X."/>
            <person name="Liu X."/>
            <person name="Wang F."/>
            <person name="Yang Y."/>
            <person name="An X."/>
            <person name="Dong Z."/>
            <person name="Zhang K."/>
            <person name="Zhang X."/>
            <person name="Luo M.C."/>
            <person name="Dvorak J."/>
            <person name="Tong Y."/>
            <person name="Wang J."/>
            <person name="Yang H."/>
            <person name="Li Z."/>
            <person name="Wang D."/>
            <person name="Zhang A."/>
            <person name="Wang J."/>
        </authorList>
    </citation>
    <scope>NUCLEOTIDE SEQUENCE</scope>
    <source>
        <strain evidence="2">cv. G1812</strain>
    </source>
</reference>
<keyword evidence="2" id="KW-1185">Reference proteome</keyword>
<evidence type="ECO:0000313" key="1">
    <source>
        <dbReference type="EnsemblPlants" id="TuG1812G0700002947.01.T01.cds299040"/>
    </source>
</evidence>
<evidence type="ECO:0000313" key="2">
    <source>
        <dbReference type="Proteomes" id="UP000015106"/>
    </source>
</evidence>
<protein>
    <submittedName>
        <fullName evidence="1">Uncharacterized protein</fullName>
    </submittedName>
</protein>
<organism evidence="1 2">
    <name type="scientific">Triticum urartu</name>
    <name type="common">Red wild einkorn</name>
    <name type="synonym">Crithodium urartu</name>
    <dbReference type="NCBI Taxonomy" id="4572"/>
    <lineage>
        <taxon>Eukaryota</taxon>
        <taxon>Viridiplantae</taxon>
        <taxon>Streptophyta</taxon>
        <taxon>Embryophyta</taxon>
        <taxon>Tracheophyta</taxon>
        <taxon>Spermatophyta</taxon>
        <taxon>Magnoliopsida</taxon>
        <taxon>Liliopsida</taxon>
        <taxon>Poales</taxon>
        <taxon>Poaceae</taxon>
        <taxon>BOP clade</taxon>
        <taxon>Pooideae</taxon>
        <taxon>Triticodae</taxon>
        <taxon>Triticeae</taxon>
        <taxon>Triticinae</taxon>
        <taxon>Triticum</taxon>
    </lineage>
</organism>
<dbReference type="Proteomes" id="UP000015106">
    <property type="component" value="Chromosome 7"/>
</dbReference>
<dbReference type="AlphaFoldDB" id="A0A8R7QYX5"/>
<sequence>MTFQNIFKTHFKIQEHMLPCVKTPLYTYFLPFSFSFFEQSTIGVIQIHEHTLIHMNTHSHTLPL</sequence>
<reference evidence="1" key="2">
    <citation type="submission" date="2018-03" db="EMBL/GenBank/DDBJ databases">
        <title>The Triticum urartu genome reveals the dynamic nature of wheat genome evolution.</title>
        <authorList>
            <person name="Ling H."/>
            <person name="Ma B."/>
            <person name="Shi X."/>
            <person name="Liu H."/>
            <person name="Dong L."/>
            <person name="Sun H."/>
            <person name="Cao Y."/>
            <person name="Gao Q."/>
            <person name="Zheng S."/>
            <person name="Li Y."/>
            <person name="Yu Y."/>
            <person name="Du H."/>
            <person name="Qi M."/>
            <person name="Li Y."/>
            <person name="Yu H."/>
            <person name="Cui Y."/>
            <person name="Wang N."/>
            <person name="Chen C."/>
            <person name="Wu H."/>
            <person name="Zhao Y."/>
            <person name="Zhang J."/>
            <person name="Li Y."/>
            <person name="Zhou W."/>
            <person name="Zhang B."/>
            <person name="Hu W."/>
            <person name="Eijk M."/>
            <person name="Tang J."/>
            <person name="Witsenboer H."/>
            <person name="Zhao S."/>
            <person name="Li Z."/>
            <person name="Zhang A."/>
            <person name="Wang D."/>
            <person name="Liang C."/>
        </authorList>
    </citation>
    <scope>NUCLEOTIDE SEQUENCE [LARGE SCALE GENOMIC DNA]</scope>
    <source>
        <strain evidence="1">cv. G1812</strain>
    </source>
</reference>
<reference evidence="1" key="3">
    <citation type="submission" date="2022-06" db="UniProtKB">
        <authorList>
            <consortium name="EnsemblPlants"/>
        </authorList>
    </citation>
    <scope>IDENTIFICATION</scope>
</reference>
<accession>A0A8R7QYX5</accession>
<dbReference type="EnsemblPlants" id="TuG1812G0700002947.01.T01">
    <property type="protein sequence ID" value="TuG1812G0700002947.01.T01.cds299040"/>
    <property type="gene ID" value="TuG1812G0700002947.01"/>
</dbReference>
<dbReference type="Gramene" id="TuG1812G0700002947.01.T01">
    <property type="protein sequence ID" value="TuG1812G0700002947.01.T01.cds299040"/>
    <property type="gene ID" value="TuG1812G0700002947.01"/>
</dbReference>
<name>A0A8R7QYX5_TRIUA</name>